<dbReference type="PRINTS" id="PR00146">
    <property type="entry name" value="DHPICSNTHASE"/>
</dbReference>
<feature type="active site" description="Schiff-base intermediate with substrate" evidence="3">
    <location>
        <position position="173"/>
    </location>
</feature>
<evidence type="ECO:0000256" key="1">
    <source>
        <dbReference type="ARBA" id="ARBA00023239"/>
    </source>
</evidence>
<dbReference type="OrthoDB" id="191315at2759"/>
<proteinExistence type="inferred from homology"/>
<dbReference type="GO" id="GO:0008840">
    <property type="term" value="F:4-hydroxy-tetrahydrodipicolinate synthase activity"/>
    <property type="evidence" value="ECO:0007669"/>
    <property type="project" value="TreeGrafter"/>
</dbReference>
<keyword evidence="6" id="KW-1185">Reference proteome</keyword>
<dbReference type="RefSeq" id="XP_022490915.1">
    <property type="nucleotide sequence ID" value="XM_022628894.1"/>
</dbReference>
<sequence>MRPLPMGIYTPLPCFFGDNEDIDFEAFQRHVKFIANAGTIPVVSGSMGEAIHLNREEKKSLIQFARIALDEVNLQDIPIVAGAGGASTRESVQLCKDAAEAGADYVMIIPPGYYAQALLADTTSIKKFFVDIAEASPLPVIIYNFPAVSGGIDMDSDLIVQIIKSSANVCGVKLTCANVGKLTRIMAQVSSPEFQNAFPRSSTTPFRAIDGFIDFLLPSISVGSAGAISGLPNIAPKSCVRLWNLCQNSESSKEATGLQQLIALADGVALKIGIAGMKKLLHRHFGYGDRPRLPLLPMDDNVADAALSSPHLKALLDLEATLGREQAITKSEPAKVCSAPACL</sequence>
<evidence type="ECO:0000256" key="4">
    <source>
        <dbReference type="PIRSR" id="PIRSR001365-2"/>
    </source>
</evidence>
<dbReference type="Proteomes" id="UP000177622">
    <property type="component" value="Unassembled WGS sequence"/>
</dbReference>
<name>A0A1F5LQU8_PENAI</name>
<evidence type="ECO:0008006" key="7">
    <source>
        <dbReference type="Google" id="ProtNLM"/>
    </source>
</evidence>
<dbReference type="Gene3D" id="3.20.20.70">
    <property type="entry name" value="Aldolase class I"/>
    <property type="match status" value="1"/>
</dbReference>
<gene>
    <name evidence="5" type="ORF">PENARI_c004G00620</name>
</gene>
<dbReference type="SMART" id="SM01130">
    <property type="entry name" value="DHDPS"/>
    <property type="match status" value="1"/>
</dbReference>
<reference evidence="5 6" key="1">
    <citation type="journal article" date="2016" name="Sci. Rep.">
        <title>Penicillium arizonense, a new, genome sequenced fungal species, reveals a high chemical diversity in secreted metabolites.</title>
        <authorList>
            <person name="Grijseels S."/>
            <person name="Nielsen J.C."/>
            <person name="Randelovic M."/>
            <person name="Nielsen J."/>
            <person name="Nielsen K.F."/>
            <person name="Workman M."/>
            <person name="Frisvad J.C."/>
        </authorList>
    </citation>
    <scope>NUCLEOTIDE SEQUENCE [LARGE SCALE GENOMIC DNA]</scope>
    <source>
        <strain evidence="5 6">CBS 141311</strain>
    </source>
</reference>
<dbReference type="Pfam" id="PF00701">
    <property type="entry name" value="DHDPS"/>
    <property type="match status" value="1"/>
</dbReference>
<evidence type="ECO:0000313" key="5">
    <source>
        <dbReference type="EMBL" id="OGE55486.1"/>
    </source>
</evidence>
<dbReference type="InterPro" id="IPR013785">
    <property type="entry name" value="Aldolase_TIM"/>
</dbReference>
<feature type="active site" description="Proton donor/acceptor" evidence="3">
    <location>
        <position position="143"/>
    </location>
</feature>
<dbReference type="AlphaFoldDB" id="A0A1F5LQU8"/>
<dbReference type="PANTHER" id="PTHR12128:SF66">
    <property type="entry name" value="4-HYDROXY-2-OXOGLUTARATE ALDOLASE, MITOCHONDRIAL"/>
    <property type="match status" value="1"/>
</dbReference>
<dbReference type="InterPro" id="IPR002220">
    <property type="entry name" value="DapA-like"/>
</dbReference>
<accession>A0A1F5LQU8</accession>
<protein>
    <recommendedName>
        <fullName evidence="7">Dihydrodipicolinate synthase</fullName>
    </recommendedName>
</protein>
<dbReference type="CDD" id="cd00408">
    <property type="entry name" value="DHDPS-like"/>
    <property type="match status" value="1"/>
</dbReference>
<evidence type="ECO:0000313" key="6">
    <source>
        <dbReference type="Proteomes" id="UP000177622"/>
    </source>
</evidence>
<dbReference type="EMBL" id="LXJU01000004">
    <property type="protein sequence ID" value="OGE55486.1"/>
    <property type="molecule type" value="Genomic_DNA"/>
</dbReference>
<dbReference type="PIRSF" id="PIRSF001365">
    <property type="entry name" value="DHDPS"/>
    <property type="match status" value="1"/>
</dbReference>
<evidence type="ECO:0000256" key="3">
    <source>
        <dbReference type="PIRSR" id="PIRSR001365-1"/>
    </source>
</evidence>
<dbReference type="SUPFAM" id="SSF51569">
    <property type="entry name" value="Aldolase"/>
    <property type="match status" value="1"/>
</dbReference>
<comment type="caution">
    <text evidence="5">The sequence shown here is derived from an EMBL/GenBank/DDBJ whole genome shotgun (WGS) entry which is preliminary data.</text>
</comment>
<keyword evidence="1 2" id="KW-0456">Lyase</keyword>
<dbReference type="PANTHER" id="PTHR12128">
    <property type="entry name" value="DIHYDRODIPICOLINATE SYNTHASE"/>
    <property type="match status" value="1"/>
</dbReference>
<feature type="binding site" evidence="4">
    <location>
        <position position="228"/>
    </location>
    <ligand>
        <name>pyruvate</name>
        <dbReference type="ChEBI" id="CHEBI:15361"/>
    </ligand>
</feature>
<comment type="similarity">
    <text evidence="2">Belongs to the DapA family.</text>
</comment>
<dbReference type="STRING" id="1835702.A0A1F5LQU8"/>
<evidence type="ECO:0000256" key="2">
    <source>
        <dbReference type="PIRNR" id="PIRNR001365"/>
    </source>
</evidence>
<dbReference type="GeneID" id="34573628"/>
<organism evidence="5 6">
    <name type="scientific">Penicillium arizonense</name>
    <dbReference type="NCBI Taxonomy" id="1835702"/>
    <lineage>
        <taxon>Eukaryota</taxon>
        <taxon>Fungi</taxon>
        <taxon>Dikarya</taxon>
        <taxon>Ascomycota</taxon>
        <taxon>Pezizomycotina</taxon>
        <taxon>Eurotiomycetes</taxon>
        <taxon>Eurotiomycetidae</taxon>
        <taxon>Eurotiales</taxon>
        <taxon>Aspergillaceae</taxon>
        <taxon>Penicillium</taxon>
    </lineage>
</organism>